<dbReference type="AlphaFoldDB" id="A0A427Y6D9"/>
<sequence>MSPAEPAATAANTSSPSPASKLVKDLSFSRASRTKPSPNNAGLPSLKQLSDRLQPSASVGTNTTAKPALNDVTVSTTNLPTSSSGPSLSPSRLKLPQSAMQRANISPPSPVRGASAAPDAGTELSAGKTEKDVVANKVDKEAQDSDKDAQSTDSRADLPNNSTTASAGADATAPVTAADKEGSSKATEWRRGGRAGLGVGFPGAATSGPETPSRPAAIGKAVPEIVVEAGTPTKDVAGGETTPRTTTANGEHPLAHPWTIFYDSKTYKPDPATVKKDDMLNEWEASLLTVGTFDTIEGFCRNVNNIRMPSAIAKHANYHLFKDGIRPMWEDPANKDGGKWVALIRSSPGLMDHVWSSLSMALVGEMLDPEDGVCGIVVSARPKMDRIQVWTRKRDNIEYLNTLAARIVDFMGLEPSEMGAVSLEFQGNAAGSTPPPGVLTRIPFGGGRSVSVAVPPSADSPRGGGGRMRNPSSPVMPSSPLGSHSLTIPGSPRAGGGAPMRRGGSGGGGGGGGGSGNGGGNNAFSGPMGSPRRLVSTPASGGA</sequence>
<dbReference type="STRING" id="105984.A0A427Y6D9"/>
<evidence type="ECO:0008006" key="5">
    <source>
        <dbReference type="Google" id="ProtNLM"/>
    </source>
</evidence>
<evidence type="ECO:0000313" key="3">
    <source>
        <dbReference type="EMBL" id="RSH86657.1"/>
    </source>
</evidence>
<feature type="compositionally biased region" description="Low complexity" evidence="2">
    <location>
        <begin position="449"/>
        <end position="461"/>
    </location>
</feature>
<dbReference type="PANTHER" id="PTHR11960:SF73">
    <property type="entry name" value="TRANSLATION INITIATION FACTOR 4E, PUTATIVE-RELATED"/>
    <property type="match status" value="1"/>
</dbReference>
<evidence type="ECO:0000256" key="1">
    <source>
        <dbReference type="RuleBase" id="RU004374"/>
    </source>
</evidence>
<keyword evidence="1" id="KW-0694">RNA-binding</keyword>
<keyword evidence="1" id="KW-0648">Protein biosynthesis</keyword>
<dbReference type="GO" id="GO:0003743">
    <property type="term" value="F:translation initiation factor activity"/>
    <property type="evidence" value="ECO:0007669"/>
    <property type="project" value="UniProtKB-KW"/>
</dbReference>
<comment type="caution">
    <text evidence="3">The sequence shown here is derived from an EMBL/GenBank/DDBJ whole genome shotgun (WGS) entry which is preliminary data.</text>
</comment>
<dbReference type="SUPFAM" id="SSF55418">
    <property type="entry name" value="eIF4e-like"/>
    <property type="match status" value="1"/>
</dbReference>
<feature type="compositionally biased region" description="Polar residues" evidence="2">
    <location>
        <begin position="29"/>
        <end position="65"/>
    </location>
</feature>
<protein>
    <recommendedName>
        <fullName evidence="5">Eukaryotic translation initiation factor 4E type 2</fullName>
    </recommendedName>
</protein>
<dbReference type="InterPro" id="IPR023398">
    <property type="entry name" value="TIF_eIF4e-like"/>
</dbReference>
<dbReference type="GO" id="GO:0000340">
    <property type="term" value="F:RNA 7-methylguanosine cap binding"/>
    <property type="evidence" value="ECO:0007669"/>
    <property type="project" value="TreeGrafter"/>
</dbReference>
<feature type="region of interest" description="Disordered" evidence="2">
    <location>
        <begin position="431"/>
        <end position="543"/>
    </location>
</feature>
<feature type="compositionally biased region" description="Low complexity" evidence="2">
    <location>
        <begin position="1"/>
        <end position="20"/>
    </location>
</feature>
<organism evidence="3 4">
    <name type="scientific">Apiotrichum porosum</name>
    <dbReference type="NCBI Taxonomy" id="105984"/>
    <lineage>
        <taxon>Eukaryota</taxon>
        <taxon>Fungi</taxon>
        <taxon>Dikarya</taxon>
        <taxon>Basidiomycota</taxon>
        <taxon>Agaricomycotina</taxon>
        <taxon>Tremellomycetes</taxon>
        <taxon>Trichosporonales</taxon>
        <taxon>Trichosporonaceae</taxon>
        <taxon>Apiotrichum</taxon>
    </lineage>
</organism>
<gene>
    <name evidence="3" type="ORF">EHS24_004928</name>
</gene>
<dbReference type="GO" id="GO:0016281">
    <property type="term" value="C:eukaryotic translation initiation factor 4F complex"/>
    <property type="evidence" value="ECO:0007669"/>
    <property type="project" value="TreeGrafter"/>
</dbReference>
<dbReference type="InterPro" id="IPR001040">
    <property type="entry name" value="TIF_eIF_4E"/>
</dbReference>
<feature type="compositionally biased region" description="Low complexity" evidence="2">
    <location>
        <begin position="163"/>
        <end position="177"/>
    </location>
</feature>
<feature type="region of interest" description="Disordered" evidence="2">
    <location>
        <begin position="233"/>
        <end position="253"/>
    </location>
</feature>
<feature type="region of interest" description="Disordered" evidence="2">
    <location>
        <begin position="1"/>
        <end position="216"/>
    </location>
</feature>
<proteinExistence type="inferred from homology"/>
<accession>A0A427Y6D9</accession>
<dbReference type="EMBL" id="RSCE01000002">
    <property type="protein sequence ID" value="RSH86657.1"/>
    <property type="molecule type" value="Genomic_DNA"/>
</dbReference>
<reference evidence="3 4" key="1">
    <citation type="submission" date="2018-11" db="EMBL/GenBank/DDBJ databases">
        <title>Genome sequence of Apiotrichum porosum DSM 27194.</title>
        <authorList>
            <person name="Aliyu H."/>
            <person name="Gorte O."/>
            <person name="Ochsenreither K."/>
        </authorList>
    </citation>
    <scope>NUCLEOTIDE SEQUENCE [LARGE SCALE GENOMIC DNA]</scope>
    <source>
        <strain evidence="3 4">DSM 27194</strain>
    </source>
</reference>
<dbReference type="GeneID" id="39589471"/>
<evidence type="ECO:0000256" key="2">
    <source>
        <dbReference type="SAM" id="MobiDB-lite"/>
    </source>
</evidence>
<dbReference type="RefSeq" id="XP_028479442.1">
    <property type="nucleotide sequence ID" value="XM_028620470.1"/>
</dbReference>
<keyword evidence="4" id="KW-1185">Reference proteome</keyword>
<dbReference type="Gene3D" id="3.30.760.10">
    <property type="entry name" value="RNA Cap, Translation Initiation Factor Eif4e"/>
    <property type="match status" value="1"/>
</dbReference>
<feature type="compositionally biased region" description="Basic and acidic residues" evidence="2">
    <location>
        <begin position="128"/>
        <end position="156"/>
    </location>
</feature>
<comment type="similarity">
    <text evidence="1">Belongs to the eukaryotic initiation factor 4E family.</text>
</comment>
<dbReference type="Proteomes" id="UP000279236">
    <property type="component" value="Unassembled WGS sequence"/>
</dbReference>
<dbReference type="Pfam" id="PF01652">
    <property type="entry name" value="IF4E"/>
    <property type="match status" value="1"/>
</dbReference>
<name>A0A427Y6D9_9TREE</name>
<feature type="compositionally biased region" description="Basic and acidic residues" evidence="2">
    <location>
        <begin position="178"/>
        <end position="191"/>
    </location>
</feature>
<evidence type="ECO:0000313" key="4">
    <source>
        <dbReference type="Proteomes" id="UP000279236"/>
    </source>
</evidence>
<feature type="compositionally biased region" description="Gly residues" evidence="2">
    <location>
        <begin position="493"/>
        <end position="521"/>
    </location>
</feature>
<dbReference type="OrthoDB" id="590761at2759"/>
<feature type="compositionally biased region" description="Low complexity" evidence="2">
    <location>
        <begin position="75"/>
        <end position="98"/>
    </location>
</feature>
<dbReference type="PANTHER" id="PTHR11960">
    <property type="entry name" value="EUKARYOTIC TRANSLATION INITIATION FACTOR 4E RELATED"/>
    <property type="match status" value="1"/>
</dbReference>
<feature type="compositionally biased region" description="Polar residues" evidence="2">
    <location>
        <begin position="470"/>
        <end position="488"/>
    </location>
</feature>
<keyword evidence="1" id="KW-0396">Initiation factor</keyword>